<evidence type="ECO:0000259" key="3">
    <source>
        <dbReference type="PROSITE" id="PS50937"/>
    </source>
</evidence>
<evidence type="ECO:0000256" key="2">
    <source>
        <dbReference type="SAM" id="MobiDB-lite"/>
    </source>
</evidence>
<name>A0A7Z0EIU0_9ACTN</name>
<dbReference type="PANTHER" id="PTHR30204:SF97">
    <property type="entry name" value="MERR FAMILY REGULATORY PROTEIN"/>
    <property type="match status" value="1"/>
</dbReference>
<dbReference type="RefSeq" id="WP_179820697.1">
    <property type="nucleotide sequence ID" value="NZ_JACCFS010000001.1"/>
</dbReference>
<dbReference type="SUPFAM" id="SSF46955">
    <property type="entry name" value="Putative DNA-binding domain"/>
    <property type="match status" value="1"/>
</dbReference>
<dbReference type="PROSITE" id="PS50937">
    <property type="entry name" value="HTH_MERR_2"/>
    <property type="match status" value="1"/>
</dbReference>
<keyword evidence="1 4" id="KW-0238">DNA-binding</keyword>
<keyword evidence="5" id="KW-1185">Reference proteome</keyword>
<feature type="domain" description="HTH merR-type" evidence="3">
    <location>
        <begin position="7"/>
        <end position="77"/>
    </location>
</feature>
<gene>
    <name evidence="4" type="ORF">HNR10_000638</name>
</gene>
<dbReference type="SMART" id="SM00422">
    <property type="entry name" value="HTH_MERR"/>
    <property type="match status" value="1"/>
</dbReference>
<dbReference type="InterPro" id="IPR047057">
    <property type="entry name" value="MerR_fam"/>
</dbReference>
<feature type="region of interest" description="Disordered" evidence="2">
    <location>
        <begin position="112"/>
        <end position="164"/>
    </location>
</feature>
<dbReference type="InterPro" id="IPR009061">
    <property type="entry name" value="DNA-bd_dom_put_sf"/>
</dbReference>
<evidence type="ECO:0000313" key="4">
    <source>
        <dbReference type="EMBL" id="NYJ32757.1"/>
    </source>
</evidence>
<dbReference type="InterPro" id="IPR011256">
    <property type="entry name" value="Reg_factor_effector_dom_sf"/>
</dbReference>
<evidence type="ECO:0000256" key="1">
    <source>
        <dbReference type="ARBA" id="ARBA00023125"/>
    </source>
</evidence>
<accession>A0A7Z0EIU0</accession>
<dbReference type="Pfam" id="PF13411">
    <property type="entry name" value="MerR_1"/>
    <property type="match status" value="1"/>
</dbReference>
<protein>
    <submittedName>
        <fullName evidence="4">DNA-binding transcriptional MerR regulator</fullName>
    </submittedName>
</protein>
<organism evidence="4 5">
    <name type="scientific">Nocardiopsis aegyptia</name>
    <dbReference type="NCBI Taxonomy" id="220378"/>
    <lineage>
        <taxon>Bacteria</taxon>
        <taxon>Bacillati</taxon>
        <taxon>Actinomycetota</taxon>
        <taxon>Actinomycetes</taxon>
        <taxon>Streptosporangiales</taxon>
        <taxon>Nocardiopsidaceae</taxon>
        <taxon>Nocardiopsis</taxon>
    </lineage>
</organism>
<evidence type="ECO:0000313" key="5">
    <source>
        <dbReference type="Proteomes" id="UP000572051"/>
    </source>
</evidence>
<sequence length="299" mass="32560">MSETDARLSIGEFSRVTWLSPKALRLYERRGLLRPDVVDAYTGYRYYRPSQAERARMIALLRRVGMPLERIGAVLDAAGDERRALLDAYRTDVVRAHERAVALLDGLARGLLDDRPERGEGGPGRDAPGEDARSVDALGENPRTADAPGEDGPEVSSRDVPERHFVARTVRTTVADLPSHIERAAAELSQRAGAAADRSAPLVVVYHGEVGWESDGPVEVRVPVTGASGADGVEPAGSELFVDVPYGEVQFPTILRAFDAVRAAAARHARRPSGSPREIYLDGDPFRCQVAQRYVRTQG</sequence>
<dbReference type="AlphaFoldDB" id="A0A7Z0EIU0"/>
<dbReference type="Gene3D" id="1.10.1660.10">
    <property type="match status" value="1"/>
</dbReference>
<dbReference type="EMBL" id="JACCFS010000001">
    <property type="protein sequence ID" value="NYJ32757.1"/>
    <property type="molecule type" value="Genomic_DNA"/>
</dbReference>
<dbReference type="CDD" id="cd01107">
    <property type="entry name" value="HTH_BmrR"/>
    <property type="match status" value="1"/>
</dbReference>
<dbReference type="InterPro" id="IPR000551">
    <property type="entry name" value="MerR-type_HTH_dom"/>
</dbReference>
<dbReference type="Gene3D" id="3.20.80.10">
    <property type="entry name" value="Regulatory factor, effector binding domain"/>
    <property type="match status" value="1"/>
</dbReference>
<proteinExistence type="predicted"/>
<dbReference type="GO" id="GO:0003700">
    <property type="term" value="F:DNA-binding transcription factor activity"/>
    <property type="evidence" value="ECO:0007669"/>
    <property type="project" value="InterPro"/>
</dbReference>
<dbReference type="Proteomes" id="UP000572051">
    <property type="component" value="Unassembled WGS sequence"/>
</dbReference>
<reference evidence="4 5" key="1">
    <citation type="submission" date="2020-07" db="EMBL/GenBank/DDBJ databases">
        <title>Sequencing the genomes of 1000 actinobacteria strains.</title>
        <authorList>
            <person name="Klenk H.-P."/>
        </authorList>
    </citation>
    <scope>NUCLEOTIDE SEQUENCE [LARGE SCALE GENOMIC DNA]</scope>
    <source>
        <strain evidence="4 5">DSM 44442</strain>
    </source>
</reference>
<comment type="caution">
    <text evidence="4">The sequence shown here is derived from an EMBL/GenBank/DDBJ whole genome shotgun (WGS) entry which is preliminary data.</text>
</comment>
<dbReference type="GO" id="GO:0003677">
    <property type="term" value="F:DNA binding"/>
    <property type="evidence" value="ECO:0007669"/>
    <property type="project" value="UniProtKB-KW"/>
</dbReference>
<dbReference type="PANTHER" id="PTHR30204">
    <property type="entry name" value="REDOX-CYCLING DRUG-SENSING TRANSCRIPTIONAL ACTIVATOR SOXR"/>
    <property type="match status" value="1"/>
</dbReference>